<sequence length="147" mass="17267">NKYSGNKEQNMISSNCTYTKYFTGGKIIKCWETYSWNKKLSLRFGSTTVIIKRKHKMYITAEKNKIIMTLSKSINNEKHWNLQLHKFSNSGNLQKKKIIDFSVRGLTNNNVLQTRSSYFTQLYFILPDFNLTISTKKFSLQETTNLK</sequence>
<feature type="non-terminal residue" evidence="1">
    <location>
        <position position="1"/>
    </location>
</feature>
<name>A0AAV2PP76_MEGNR</name>
<feature type="non-terminal residue" evidence="1">
    <location>
        <position position="147"/>
    </location>
</feature>
<protein>
    <submittedName>
        <fullName evidence="1">Uncharacterized protein</fullName>
    </submittedName>
</protein>
<comment type="caution">
    <text evidence="1">The sequence shown here is derived from an EMBL/GenBank/DDBJ whole genome shotgun (WGS) entry which is preliminary data.</text>
</comment>
<proteinExistence type="predicted"/>
<accession>A0AAV2PP76</accession>
<dbReference type="Proteomes" id="UP001497623">
    <property type="component" value="Unassembled WGS sequence"/>
</dbReference>
<dbReference type="EMBL" id="CAXKWB010000388">
    <property type="protein sequence ID" value="CAL4060533.1"/>
    <property type="molecule type" value="Genomic_DNA"/>
</dbReference>
<evidence type="ECO:0000313" key="1">
    <source>
        <dbReference type="EMBL" id="CAL4060533.1"/>
    </source>
</evidence>
<organism evidence="1 2">
    <name type="scientific">Meganyctiphanes norvegica</name>
    <name type="common">Northern krill</name>
    <name type="synonym">Thysanopoda norvegica</name>
    <dbReference type="NCBI Taxonomy" id="48144"/>
    <lineage>
        <taxon>Eukaryota</taxon>
        <taxon>Metazoa</taxon>
        <taxon>Ecdysozoa</taxon>
        <taxon>Arthropoda</taxon>
        <taxon>Crustacea</taxon>
        <taxon>Multicrustacea</taxon>
        <taxon>Malacostraca</taxon>
        <taxon>Eumalacostraca</taxon>
        <taxon>Eucarida</taxon>
        <taxon>Euphausiacea</taxon>
        <taxon>Euphausiidae</taxon>
        <taxon>Meganyctiphanes</taxon>
    </lineage>
</organism>
<dbReference type="AlphaFoldDB" id="A0AAV2PP76"/>
<keyword evidence="2" id="KW-1185">Reference proteome</keyword>
<evidence type="ECO:0000313" key="2">
    <source>
        <dbReference type="Proteomes" id="UP001497623"/>
    </source>
</evidence>
<gene>
    <name evidence="1" type="ORF">MNOR_LOCUS1455</name>
</gene>
<reference evidence="1 2" key="1">
    <citation type="submission" date="2024-05" db="EMBL/GenBank/DDBJ databases">
        <authorList>
            <person name="Wallberg A."/>
        </authorList>
    </citation>
    <scope>NUCLEOTIDE SEQUENCE [LARGE SCALE GENOMIC DNA]</scope>
</reference>